<dbReference type="InterPro" id="IPR036855">
    <property type="entry name" value="Znf_CCCH_sf"/>
</dbReference>
<dbReference type="Pfam" id="PF00642">
    <property type="entry name" value="zf-CCCH"/>
    <property type="match status" value="1"/>
</dbReference>
<evidence type="ECO:0000256" key="5">
    <source>
        <dbReference type="ARBA" id="ARBA00022771"/>
    </source>
</evidence>
<evidence type="ECO:0000256" key="6">
    <source>
        <dbReference type="ARBA" id="ARBA00022833"/>
    </source>
</evidence>
<evidence type="ECO:0000256" key="4">
    <source>
        <dbReference type="ARBA" id="ARBA00022723"/>
    </source>
</evidence>
<accession>A0A9P7BHR2</accession>
<feature type="domain" description="C3H1-type" evidence="10">
    <location>
        <begin position="134"/>
        <end position="162"/>
    </location>
</feature>
<feature type="zinc finger region" description="C3H1-type" evidence="7">
    <location>
        <begin position="134"/>
        <end position="162"/>
    </location>
</feature>
<proteinExistence type="inferred from homology"/>
<keyword evidence="8" id="KW-0507">mRNA processing</keyword>
<evidence type="ECO:0000256" key="1">
    <source>
        <dbReference type="ARBA" id="ARBA00003777"/>
    </source>
</evidence>
<evidence type="ECO:0000313" key="11">
    <source>
        <dbReference type="EMBL" id="KAG0689778.1"/>
    </source>
</evidence>
<dbReference type="AlphaFoldDB" id="A0A9P7BHR2"/>
<comment type="subunit">
    <text evidence="8">Associated with the spliceosome.</text>
</comment>
<keyword evidence="6 7" id="KW-0862">Zinc</keyword>
<keyword evidence="4 7" id="KW-0479">Metal-binding</keyword>
<evidence type="ECO:0000259" key="10">
    <source>
        <dbReference type="PROSITE" id="PS50103"/>
    </source>
</evidence>
<dbReference type="InterPro" id="IPR000571">
    <property type="entry name" value="Znf_CCCH"/>
</dbReference>
<gene>
    <name evidence="11" type="ORF">C6P40_004491</name>
</gene>
<dbReference type="PANTHER" id="PTHR12930:SF0">
    <property type="entry name" value="RING FINGER PROTEIN 113B"/>
    <property type="match status" value="1"/>
</dbReference>
<keyword evidence="8" id="KW-0747">Spliceosome</keyword>
<evidence type="ECO:0000256" key="3">
    <source>
        <dbReference type="ARBA" id="ARBA00020647"/>
    </source>
</evidence>
<protein>
    <recommendedName>
        <fullName evidence="3 8">Pre-mRNA-splicing factor CWC24</fullName>
    </recommendedName>
</protein>
<dbReference type="GO" id="GO:0003677">
    <property type="term" value="F:DNA binding"/>
    <property type="evidence" value="ECO:0007669"/>
    <property type="project" value="UniProtKB-UniRule"/>
</dbReference>
<dbReference type="Gene3D" id="4.10.1000.10">
    <property type="entry name" value="Zinc finger, CCCH-type"/>
    <property type="match status" value="1"/>
</dbReference>
<dbReference type="PANTHER" id="PTHR12930">
    <property type="entry name" value="ZINC FINGER PROTEIN 183"/>
    <property type="match status" value="1"/>
</dbReference>
<dbReference type="OrthoDB" id="25761at2759"/>
<organism evidence="11 12">
    <name type="scientific">Pichia californica</name>
    <dbReference type="NCBI Taxonomy" id="460514"/>
    <lineage>
        <taxon>Eukaryota</taxon>
        <taxon>Fungi</taxon>
        <taxon>Dikarya</taxon>
        <taxon>Ascomycota</taxon>
        <taxon>Saccharomycotina</taxon>
        <taxon>Pichiomycetes</taxon>
        <taxon>Pichiales</taxon>
        <taxon>Pichiaceae</taxon>
        <taxon>Pichia</taxon>
    </lineage>
</organism>
<dbReference type="Proteomes" id="UP000697127">
    <property type="component" value="Unassembled WGS sequence"/>
</dbReference>
<feature type="region of interest" description="Disordered" evidence="9">
    <location>
        <begin position="43"/>
        <end position="63"/>
    </location>
</feature>
<comment type="subcellular location">
    <subcellularLocation>
        <location evidence="8">Nucleus</location>
    </subcellularLocation>
</comment>
<dbReference type="InterPro" id="IPR039971">
    <property type="entry name" value="CWC24-like"/>
</dbReference>
<comment type="function">
    <text evidence="1 8">Involved in pre-mRNA splicing.</text>
</comment>
<dbReference type="GO" id="GO:0008270">
    <property type="term" value="F:zinc ion binding"/>
    <property type="evidence" value="ECO:0007669"/>
    <property type="project" value="UniProtKB-KW"/>
</dbReference>
<dbReference type="PROSITE" id="PS50103">
    <property type="entry name" value="ZF_C3H1"/>
    <property type="match status" value="1"/>
</dbReference>
<evidence type="ECO:0000256" key="7">
    <source>
        <dbReference type="PROSITE-ProRule" id="PRU00723"/>
    </source>
</evidence>
<evidence type="ECO:0000256" key="2">
    <source>
        <dbReference type="ARBA" id="ARBA00009161"/>
    </source>
</evidence>
<keyword evidence="8" id="KW-0508">mRNA splicing</keyword>
<name>A0A9P7BHR2_9ASCO</name>
<dbReference type="EMBL" id="PUHW01000061">
    <property type="protein sequence ID" value="KAG0689778.1"/>
    <property type="molecule type" value="Genomic_DNA"/>
</dbReference>
<dbReference type="SUPFAM" id="SSF90229">
    <property type="entry name" value="CCCH zinc finger"/>
    <property type="match status" value="1"/>
</dbReference>
<keyword evidence="12" id="KW-1185">Reference proteome</keyword>
<dbReference type="GO" id="GO:0005684">
    <property type="term" value="C:U2-type spliceosomal complex"/>
    <property type="evidence" value="ECO:0007669"/>
    <property type="project" value="TreeGrafter"/>
</dbReference>
<evidence type="ECO:0000313" key="12">
    <source>
        <dbReference type="Proteomes" id="UP000697127"/>
    </source>
</evidence>
<dbReference type="GO" id="GO:0034247">
    <property type="term" value="P:snoRNA splicing"/>
    <property type="evidence" value="ECO:0007669"/>
    <property type="project" value="TreeGrafter"/>
</dbReference>
<dbReference type="GO" id="GO:0006397">
    <property type="term" value="P:mRNA processing"/>
    <property type="evidence" value="ECO:0007669"/>
    <property type="project" value="UniProtKB-KW"/>
</dbReference>
<comment type="caution">
    <text evidence="11">The sequence shown here is derived from an EMBL/GenBank/DDBJ whole genome shotgun (WGS) entry which is preliminary data.</text>
</comment>
<feature type="compositionally biased region" description="Basic and acidic residues" evidence="9">
    <location>
        <begin position="43"/>
        <end position="54"/>
    </location>
</feature>
<dbReference type="SMART" id="SM00356">
    <property type="entry name" value="ZnF_C3H1"/>
    <property type="match status" value="1"/>
</dbReference>
<comment type="similarity">
    <text evidence="2 8">Belongs to the CWC24 family.</text>
</comment>
<evidence type="ECO:0000256" key="8">
    <source>
        <dbReference type="RuleBase" id="RU367110"/>
    </source>
</evidence>
<keyword evidence="8" id="KW-0238">DNA-binding</keyword>
<evidence type="ECO:0000256" key="9">
    <source>
        <dbReference type="SAM" id="MobiDB-lite"/>
    </source>
</evidence>
<keyword evidence="8" id="KW-0539">Nucleus</keyword>
<sequence length="185" mass="22191">MFKKRVLKKNTSKRVRENIDDIKKDLIEESFIDIKKIDKETDNETHFEVDKKGSPNDAEEQTKSDIYLFKPDLEIDEQYYQLEKNKKIISDSQVRQERDSDGDKLYTGQISHKSKRDELVKPQSTHIKQNFIMDYQQDVCKDFLKNGYCGFGDTCKFLHYREEYKKIEKSEPKDWETAAKRRKKF</sequence>
<keyword evidence="5 7" id="KW-0863">Zinc-finger</keyword>
<reference evidence="11" key="1">
    <citation type="submission" date="2020-11" db="EMBL/GenBank/DDBJ databases">
        <title>Kefir isolates.</title>
        <authorList>
            <person name="Marcisauskas S."/>
            <person name="Kim Y."/>
            <person name="Blasche S."/>
        </authorList>
    </citation>
    <scope>NUCLEOTIDE SEQUENCE</scope>
    <source>
        <strain evidence="11">Olga-1</strain>
    </source>
</reference>